<dbReference type="PANTHER" id="PTHR47331">
    <property type="entry name" value="PHD-TYPE DOMAIN-CONTAINING PROTEIN"/>
    <property type="match status" value="1"/>
</dbReference>
<dbReference type="Proteomes" id="UP000499080">
    <property type="component" value="Unassembled WGS sequence"/>
</dbReference>
<dbReference type="OrthoDB" id="6444297at2759"/>
<comment type="caution">
    <text evidence="1">The sequence shown here is derived from an EMBL/GenBank/DDBJ whole genome shotgun (WGS) entry which is preliminary data.</text>
</comment>
<dbReference type="PANTHER" id="PTHR47331:SF2">
    <property type="match status" value="1"/>
</dbReference>
<proteinExistence type="predicted"/>
<reference evidence="1 2" key="1">
    <citation type="journal article" date="2019" name="Sci. Rep.">
        <title>Orb-weaving spider Araneus ventricosus genome elucidates the spidroin gene catalogue.</title>
        <authorList>
            <person name="Kono N."/>
            <person name="Nakamura H."/>
            <person name="Ohtoshi R."/>
            <person name="Moran D.A.P."/>
            <person name="Shinohara A."/>
            <person name="Yoshida Y."/>
            <person name="Fujiwara M."/>
            <person name="Mori M."/>
            <person name="Tomita M."/>
            <person name="Arakawa K."/>
        </authorList>
    </citation>
    <scope>NUCLEOTIDE SEQUENCE [LARGE SCALE GENOMIC DNA]</scope>
</reference>
<evidence type="ECO:0000313" key="2">
    <source>
        <dbReference type="Proteomes" id="UP000499080"/>
    </source>
</evidence>
<dbReference type="AlphaFoldDB" id="A0A4Y2WK57"/>
<gene>
    <name evidence="1" type="ORF">AVEN_68976_1</name>
</gene>
<name>A0A4Y2WK57_ARAVE</name>
<keyword evidence="2" id="KW-1185">Reference proteome</keyword>
<protein>
    <submittedName>
        <fullName evidence="1">Uncharacterized protein</fullName>
    </submittedName>
</protein>
<accession>A0A4Y2WK57</accession>
<organism evidence="1 2">
    <name type="scientific">Araneus ventricosus</name>
    <name type="common">Orbweaver spider</name>
    <name type="synonym">Epeira ventricosa</name>
    <dbReference type="NCBI Taxonomy" id="182803"/>
    <lineage>
        <taxon>Eukaryota</taxon>
        <taxon>Metazoa</taxon>
        <taxon>Ecdysozoa</taxon>
        <taxon>Arthropoda</taxon>
        <taxon>Chelicerata</taxon>
        <taxon>Arachnida</taxon>
        <taxon>Araneae</taxon>
        <taxon>Araneomorphae</taxon>
        <taxon>Entelegynae</taxon>
        <taxon>Araneoidea</taxon>
        <taxon>Araneidae</taxon>
        <taxon>Araneus</taxon>
    </lineage>
</organism>
<sequence length="164" mass="19180">MKIHSSHCCTEGRWWERFIRVLKDLLNRTVGNAVLAFEELLTVLCDCESVKNNRHLTYVAEDWDYLVPITPVMFLMTISSLNIIDLELSYFVKFHKRVKLRTKLLKDLRGKFRKEYFGLSVQMSEKTTTRTFKDSEVVFVESSNQKILCFPLAIILEIIPGRDG</sequence>
<dbReference type="EMBL" id="BGPR01061003">
    <property type="protein sequence ID" value="GBO36752.1"/>
    <property type="molecule type" value="Genomic_DNA"/>
</dbReference>
<evidence type="ECO:0000313" key="1">
    <source>
        <dbReference type="EMBL" id="GBO36752.1"/>
    </source>
</evidence>